<evidence type="ECO:0000256" key="1">
    <source>
        <dbReference type="ARBA" id="ARBA00018419"/>
    </source>
</evidence>
<dbReference type="Gene3D" id="1.25.40.20">
    <property type="entry name" value="Ankyrin repeat-containing domain"/>
    <property type="match status" value="2"/>
</dbReference>
<dbReference type="Pfam" id="PF00887">
    <property type="entry name" value="ACBP"/>
    <property type="match status" value="1"/>
</dbReference>
<evidence type="ECO:0000256" key="5">
    <source>
        <dbReference type="PROSITE-ProRule" id="PRU00023"/>
    </source>
</evidence>
<dbReference type="InterPro" id="IPR014352">
    <property type="entry name" value="FERM/acyl-CoA-bd_prot_sf"/>
</dbReference>
<evidence type="ECO:0000313" key="8">
    <source>
        <dbReference type="Proteomes" id="UP000075880"/>
    </source>
</evidence>
<dbReference type="InterPro" id="IPR000582">
    <property type="entry name" value="Acyl-CoA-binding_protein"/>
</dbReference>
<name>A0AAG5DTI9_ANOAO</name>
<organism evidence="7 8">
    <name type="scientific">Anopheles atroparvus</name>
    <name type="common">European mosquito</name>
    <dbReference type="NCBI Taxonomy" id="41427"/>
    <lineage>
        <taxon>Eukaryota</taxon>
        <taxon>Metazoa</taxon>
        <taxon>Ecdysozoa</taxon>
        <taxon>Arthropoda</taxon>
        <taxon>Hexapoda</taxon>
        <taxon>Insecta</taxon>
        <taxon>Pterygota</taxon>
        <taxon>Neoptera</taxon>
        <taxon>Endopterygota</taxon>
        <taxon>Diptera</taxon>
        <taxon>Nematocera</taxon>
        <taxon>Culicoidea</taxon>
        <taxon>Culicidae</taxon>
        <taxon>Anophelinae</taxon>
        <taxon>Anopheles</taxon>
    </lineage>
</organism>
<dbReference type="PANTHER" id="PTHR24119:SF0">
    <property type="entry name" value="ACYL-COA-BINDING DOMAIN-CONTAINING PROTEIN 6"/>
    <property type="match status" value="1"/>
</dbReference>
<dbReference type="Gene3D" id="1.20.80.10">
    <property type="match status" value="1"/>
</dbReference>
<evidence type="ECO:0000259" key="6">
    <source>
        <dbReference type="PROSITE" id="PS51228"/>
    </source>
</evidence>
<proteinExistence type="predicted"/>
<keyword evidence="3 5" id="KW-0040">ANK repeat</keyword>
<dbReference type="PROSITE" id="PS50297">
    <property type="entry name" value="ANK_REP_REGION"/>
    <property type="match status" value="1"/>
</dbReference>
<dbReference type="PRINTS" id="PR00689">
    <property type="entry name" value="ACOABINDINGP"/>
</dbReference>
<evidence type="ECO:0000256" key="3">
    <source>
        <dbReference type="ARBA" id="ARBA00023043"/>
    </source>
</evidence>
<dbReference type="InterPro" id="IPR035984">
    <property type="entry name" value="Acyl-CoA-binding_sf"/>
</dbReference>
<dbReference type="PROSITE" id="PS51228">
    <property type="entry name" value="ACB_2"/>
    <property type="match status" value="1"/>
</dbReference>
<dbReference type="Pfam" id="PF12796">
    <property type="entry name" value="Ank_2"/>
    <property type="match status" value="1"/>
</dbReference>
<dbReference type="PANTHER" id="PTHR24119">
    <property type="entry name" value="ACYL-COA-BINDING DOMAIN-CONTAINING PROTEIN 6"/>
    <property type="match status" value="1"/>
</dbReference>
<dbReference type="InterPro" id="IPR002110">
    <property type="entry name" value="Ankyrin_rpt"/>
</dbReference>
<dbReference type="PROSITE" id="PS50088">
    <property type="entry name" value="ANK_REPEAT"/>
    <property type="match status" value="1"/>
</dbReference>
<keyword evidence="8" id="KW-1185">Reference proteome</keyword>
<evidence type="ECO:0000256" key="2">
    <source>
        <dbReference type="ARBA" id="ARBA00022737"/>
    </source>
</evidence>
<feature type="repeat" description="ANK" evidence="5">
    <location>
        <begin position="193"/>
        <end position="225"/>
    </location>
</feature>
<dbReference type="SUPFAM" id="SSF48403">
    <property type="entry name" value="Ankyrin repeat"/>
    <property type="match status" value="1"/>
</dbReference>
<evidence type="ECO:0000313" key="7">
    <source>
        <dbReference type="EnsemblMetazoa" id="ENSAATROPP014682"/>
    </source>
</evidence>
<evidence type="ECO:0000256" key="4">
    <source>
        <dbReference type="ARBA" id="ARBA00023121"/>
    </source>
</evidence>
<feature type="domain" description="ACB" evidence="6">
    <location>
        <begin position="14"/>
        <end position="99"/>
    </location>
</feature>
<dbReference type="Proteomes" id="UP000075880">
    <property type="component" value="Unassembled WGS sequence"/>
</dbReference>
<accession>A0AAG5DTI9</accession>
<sequence>MLELEDDDPIDVSNDRSFYEATTFLEQNTNLFEQQQLLQFYGLYKQATVGPCNIPKPGIFNVQARAKWFAWSGLKEQNQESAKKSYVQLMSKLQPGWNEAQHNAPSSSWVSVSRPKREVENSDGLNSLLDFVKEGNAQEAKKVIESGKNNQQLNILDDEGLGVIHWAADRGNADILQCLLNSVGIDVNLQDCEGQTALHYASSCGNMECIQILLSHNADRSITDKNG</sequence>
<keyword evidence="2" id="KW-0677">Repeat</keyword>
<keyword evidence="4" id="KW-0446">Lipid-binding</keyword>
<dbReference type="InterPro" id="IPR036770">
    <property type="entry name" value="Ankyrin_rpt-contain_sf"/>
</dbReference>
<protein>
    <recommendedName>
        <fullName evidence="1">Acyl-CoA-binding domain-containing protein 6</fullName>
    </recommendedName>
</protein>
<dbReference type="EnsemblMetazoa" id="ENSAATROPT016694">
    <property type="protein sequence ID" value="ENSAATROPP014682"/>
    <property type="gene ID" value="ENSAATROPG013668"/>
</dbReference>
<dbReference type="GO" id="GO:0000062">
    <property type="term" value="F:fatty-acyl-CoA binding"/>
    <property type="evidence" value="ECO:0007669"/>
    <property type="project" value="InterPro"/>
</dbReference>
<reference evidence="7" key="1">
    <citation type="submission" date="2024-04" db="UniProtKB">
        <authorList>
            <consortium name="EnsemblMetazoa"/>
        </authorList>
    </citation>
    <scope>IDENTIFICATION</scope>
    <source>
        <strain evidence="7">EBRO</strain>
    </source>
</reference>
<dbReference type="SMART" id="SM00248">
    <property type="entry name" value="ANK"/>
    <property type="match status" value="2"/>
</dbReference>
<dbReference type="AlphaFoldDB" id="A0AAG5DTI9"/>
<dbReference type="SUPFAM" id="SSF47027">
    <property type="entry name" value="Acyl-CoA binding protein"/>
    <property type="match status" value="1"/>
</dbReference>